<organism evidence="15 16">
    <name type="scientific">Marinicauda salina</name>
    <dbReference type="NCBI Taxonomy" id="2135793"/>
    <lineage>
        <taxon>Bacteria</taxon>
        <taxon>Pseudomonadati</taxon>
        <taxon>Pseudomonadota</taxon>
        <taxon>Alphaproteobacteria</taxon>
        <taxon>Maricaulales</taxon>
        <taxon>Maricaulaceae</taxon>
        <taxon>Marinicauda</taxon>
    </lineage>
</organism>
<protein>
    <recommendedName>
        <fullName evidence="17">TonB-dependent receptor</fullName>
    </recommendedName>
</protein>
<evidence type="ECO:0000256" key="2">
    <source>
        <dbReference type="ARBA" id="ARBA00022448"/>
    </source>
</evidence>
<keyword evidence="3 10" id="KW-1134">Transmembrane beta strand</keyword>
<evidence type="ECO:0000256" key="3">
    <source>
        <dbReference type="ARBA" id="ARBA00022452"/>
    </source>
</evidence>
<keyword evidence="5 12" id="KW-0732">Signal</keyword>
<dbReference type="InterPro" id="IPR000531">
    <property type="entry name" value="Beta-barrel_TonB"/>
</dbReference>
<dbReference type="EMBL" id="QEXV01000001">
    <property type="protein sequence ID" value="PWE18846.1"/>
    <property type="molecule type" value="Genomic_DNA"/>
</dbReference>
<keyword evidence="16" id="KW-1185">Reference proteome</keyword>
<accession>A0A2U2BXV8</accession>
<dbReference type="GO" id="GO:0006811">
    <property type="term" value="P:monoatomic ion transport"/>
    <property type="evidence" value="ECO:0007669"/>
    <property type="project" value="UniProtKB-KW"/>
</dbReference>
<sequence>MNREPAGSGSAPAANGNNMIRSTLSLLLLGASAPALAESADDAVIVTGTRFETEAERLPASVSTVERADIELEAVATLSEALADLPGVTVAQSGPAGSLTSVFLRGANSKHTLALLDGIRLNDPASANGIFNFGSELVGDAARVEVVRGPLSSVYGSDAIGGAVNIIPRLGGETAFEPYAEIAVGEFSTVRGLVGAAGSTERARYGLTVEAMETDGYDVTPSRMSTATGDRDGAEFAVLTATGEYDLDGGVTLEGLVRLRSAESEVDTFSGGASGFQRADDPDLVNADDYAVWRMGAAWTSRDGGFTSRLRGGQVLNDLENRDGGVITDTYEGERTFAEWLNVWRPGASGLRDPRVSFGAQYQREDIETDAAFAAPLSVVEEAWGGFVVGQAGLGDRVDLTASARVDDYENFGTETTADIGAVVHLPELRTRLVGSIGSAFKAPTLSERFASSAFITPNPDLEPEESVGWELGFATALPAFGAEDGVRFGATWFDQDIEDLIETEFDFTTFTGQNVNIGEAEIEGFEAFVAIAPSERLDVRVDYTFTDAINAVTGARLLRRPPHAWSASARWRPVERAALSLEYVFVGERRDVTYDDDGVFVASGAVIDAYELVNLSGTFDVTDRIEAFAAAKNVFDETWENPAAFAGAPRRVMVGLRYAR</sequence>
<proteinExistence type="inferred from homology"/>
<name>A0A2U2BXV8_9PROT</name>
<dbReference type="PANTHER" id="PTHR30069">
    <property type="entry name" value="TONB-DEPENDENT OUTER MEMBRANE RECEPTOR"/>
    <property type="match status" value="1"/>
</dbReference>
<evidence type="ECO:0000256" key="4">
    <source>
        <dbReference type="ARBA" id="ARBA00022692"/>
    </source>
</evidence>
<evidence type="ECO:0000313" key="16">
    <source>
        <dbReference type="Proteomes" id="UP000245168"/>
    </source>
</evidence>
<dbReference type="CDD" id="cd01347">
    <property type="entry name" value="ligand_gated_channel"/>
    <property type="match status" value="1"/>
</dbReference>
<feature type="chain" id="PRO_5015694211" description="TonB-dependent receptor" evidence="12">
    <location>
        <begin position="38"/>
        <end position="661"/>
    </location>
</feature>
<keyword evidence="4 10" id="KW-0812">Transmembrane</keyword>
<keyword evidence="2 10" id="KW-0813">Transport</keyword>
<dbReference type="Pfam" id="PF07715">
    <property type="entry name" value="Plug"/>
    <property type="match status" value="1"/>
</dbReference>
<evidence type="ECO:0000259" key="13">
    <source>
        <dbReference type="Pfam" id="PF00593"/>
    </source>
</evidence>
<dbReference type="Proteomes" id="UP000245168">
    <property type="component" value="Unassembled WGS sequence"/>
</dbReference>
<dbReference type="AlphaFoldDB" id="A0A2U2BXV8"/>
<evidence type="ECO:0000256" key="6">
    <source>
        <dbReference type="ARBA" id="ARBA00023065"/>
    </source>
</evidence>
<evidence type="ECO:0000256" key="9">
    <source>
        <dbReference type="ARBA" id="ARBA00023237"/>
    </source>
</evidence>
<reference evidence="16" key="1">
    <citation type="submission" date="2018-05" db="EMBL/GenBank/DDBJ databases">
        <authorList>
            <person name="Liu B.-T."/>
        </authorList>
    </citation>
    <scope>NUCLEOTIDE SEQUENCE [LARGE SCALE GENOMIC DNA]</scope>
    <source>
        <strain evidence="16">WD6-1</strain>
    </source>
</reference>
<keyword evidence="9 10" id="KW-0998">Cell outer membrane</keyword>
<keyword evidence="7 11" id="KW-0798">TonB box</keyword>
<dbReference type="Pfam" id="PF00593">
    <property type="entry name" value="TonB_dep_Rec_b-barrel"/>
    <property type="match status" value="1"/>
</dbReference>
<evidence type="ECO:0000256" key="10">
    <source>
        <dbReference type="PROSITE-ProRule" id="PRU01360"/>
    </source>
</evidence>
<evidence type="ECO:0008006" key="17">
    <source>
        <dbReference type="Google" id="ProtNLM"/>
    </source>
</evidence>
<dbReference type="Gene3D" id="2.170.130.10">
    <property type="entry name" value="TonB-dependent receptor, plug domain"/>
    <property type="match status" value="1"/>
</dbReference>
<comment type="similarity">
    <text evidence="10 11">Belongs to the TonB-dependent receptor family.</text>
</comment>
<evidence type="ECO:0000256" key="7">
    <source>
        <dbReference type="ARBA" id="ARBA00023077"/>
    </source>
</evidence>
<evidence type="ECO:0000256" key="1">
    <source>
        <dbReference type="ARBA" id="ARBA00004571"/>
    </source>
</evidence>
<dbReference type="InterPro" id="IPR039426">
    <property type="entry name" value="TonB-dep_rcpt-like"/>
</dbReference>
<dbReference type="PANTHER" id="PTHR30069:SF53">
    <property type="entry name" value="COLICIN I RECEPTOR-RELATED"/>
    <property type="match status" value="1"/>
</dbReference>
<feature type="signal peptide" evidence="12">
    <location>
        <begin position="1"/>
        <end position="37"/>
    </location>
</feature>
<dbReference type="GO" id="GO:0009279">
    <property type="term" value="C:cell outer membrane"/>
    <property type="evidence" value="ECO:0007669"/>
    <property type="project" value="UniProtKB-SubCell"/>
</dbReference>
<evidence type="ECO:0000256" key="12">
    <source>
        <dbReference type="SAM" id="SignalP"/>
    </source>
</evidence>
<dbReference type="InterPro" id="IPR012910">
    <property type="entry name" value="Plug_dom"/>
</dbReference>
<evidence type="ECO:0000259" key="14">
    <source>
        <dbReference type="Pfam" id="PF07715"/>
    </source>
</evidence>
<dbReference type="SUPFAM" id="SSF56935">
    <property type="entry name" value="Porins"/>
    <property type="match status" value="1"/>
</dbReference>
<gene>
    <name evidence="15" type="ORF">DDZ18_04455</name>
</gene>
<evidence type="ECO:0000256" key="11">
    <source>
        <dbReference type="RuleBase" id="RU003357"/>
    </source>
</evidence>
<evidence type="ECO:0000313" key="15">
    <source>
        <dbReference type="EMBL" id="PWE18846.1"/>
    </source>
</evidence>
<dbReference type="InterPro" id="IPR036942">
    <property type="entry name" value="Beta-barrel_TonB_sf"/>
</dbReference>
<dbReference type="InterPro" id="IPR037066">
    <property type="entry name" value="Plug_dom_sf"/>
</dbReference>
<dbReference type="PROSITE" id="PS52016">
    <property type="entry name" value="TONB_DEPENDENT_REC_3"/>
    <property type="match status" value="1"/>
</dbReference>
<comment type="caution">
    <text evidence="15">The sequence shown here is derived from an EMBL/GenBank/DDBJ whole genome shotgun (WGS) entry which is preliminary data.</text>
</comment>
<feature type="domain" description="TonB-dependent receptor-like beta-barrel" evidence="13">
    <location>
        <begin position="272"/>
        <end position="635"/>
    </location>
</feature>
<evidence type="ECO:0000256" key="8">
    <source>
        <dbReference type="ARBA" id="ARBA00023136"/>
    </source>
</evidence>
<evidence type="ECO:0000256" key="5">
    <source>
        <dbReference type="ARBA" id="ARBA00022729"/>
    </source>
</evidence>
<dbReference type="GO" id="GO:0015889">
    <property type="term" value="P:cobalamin transport"/>
    <property type="evidence" value="ECO:0007669"/>
    <property type="project" value="TreeGrafter"/>
</dbReference>
<feature type="domain" description="TonB-dependent receptor plug" evidence="14">
    <location>
        <begin position="56"/>
        <end position="163"/>
    </location>
</feature>
<comment type="subcellular location">
    <subcellularLocation>
        <location evidence="1 10">Cell outer membrane</location>
        <topology evidence="1 10">Multi-pass membrane protein</topology>
    </subcellularLocation>
</comment>
<keyword evidence="6" id="KW-0406">Ion transport</keyword>
<keyword evidence="8 10" id="KW-0472">Membrane</keyword>
<dbReference type="Gene3D" id="2.40.170.20">
    <property type="entry name" value="TonB-dependent receptor, beta-barrel domain"/>
    <property type="match status" value="1"/>
</dbReference>